<feature type="compositionally biased region" description="Polar residues" evidence="1">
    <location>
        <begin position="196"/>
        <end position="218"/>
    </location>
</feature>
<accession>V5B3P1</accession>
<name>V5B3P1_TRYCR</name>
<protein>
    <submittedName>
        <fullName evidence="3">Trans-sialidase</fullName>
    </submittedName>
</protein>
<evidence type="ECO:0000313" key="3">
    <source>
        <dbReference type="EMBL" id="ESS60547.1"/>
    </source>
</evidence>
<comment type="caution">
    <text evidence="3">The sequence shown here is derived from an EMBL/GenBank/DDBJ whole genome shotgun (WGS) entry which is preliminary data.</text>
</comment>
<reference evidence="3 4" key="1">
    <citation type="journal article" date="2014" name="Genome Announc.">
        <title>Trypanosoma cruzi Clone Dm28c Draft Genome Sequence.</title>
        <authorList>
            <person name="Grisard E.C."/>
            <person name="Teixeira S.M."/>
            <person name="de Almeida L.G."/>
            <person name="Stoco P.H."/>
            <person name="Gerber A.L."/>
            <person name="Talavera-Lopez C."/>
            <person name="Lima O.C."/>
            <person name="Andersson B."/>
            <person name="de Vasconcelos A.T."/>
        </authorList>
    </citation>
    <scope>NUCLEOTIDE SEQUENCE [LARGE SCALE GENOMIC DNA]</scope>
    <source>
        <strain evidence="3 4">Dm28c</strain>
    </source>
</reference>
<feature type="domain" description="DUF3676" evidence="2">
    <location>
        <begin position="39"/>
        <end position="266"/>
    </location>
</feature>
<dbReference type="InterPro" id="IPR022144">
    <property type="entry name" value="DUF3676"/>
</dbReference>
<dbReference type="VEuPathDB" id="TriTrypDB:TCDM_11920"/>
<organism evidence="3 4">
    <name type="scientific">Trypanosoma cruzi Dm28c</name>
    <dbReference type="NCBI Taxonomy" id="1416333"/>
    <lineage>
        <taxon>Eukaryota</taxon>
        <taxon>Discoba</taxon>
        <taxon>Euglenozoa</taxon>
        <taxon>Kinetoplastea</taxon>
        <taxon>Metakinetoplastina</taxon>
        <taxon>Trypanosomatida</taxon>
        <taxon>Trypanosomatidae</taxon>
        <taxon>Trypanosoma</taxon>
        <taxon>Schizotrypanum</taxon>
    </lineage>
</organism>
<feature type="compositionally biased region" description="Low complexity" evidence="1">
    <location>
        <begin position="73"/>
        <end position="98"/>
    </location>
</feature>
<evidence type="ECO:0000256" key="1">
    <source>
        <dbReference type="SAM" id="MobiDB-lite"/>
    </source>
</evidence>
<sequence length="353" mass="36710">MLYNEKLLERDLYELNASKVTIPSLGVEENATGQVTSKEVSVASQSNSVESTSHEEFTEDDPEKRGENSVDGVVPAASSSTVAAGLSVPEPAAASESAGNSRSEDSAQPSEDKTSQQATMNEGNKSMQQDSDVQTQELKSAELTGVTDLERSSKSYGTQQPEGEGEASGRSSGSVSSVAASLNMDTVAAPAGGEHQVQQSIELSAENNEVRSTGTGTTDAEESLILEAGDRSSERTMNSDSSLTPSKSDAEPTSAEDTDDVSRTDGAEVSFEDSKQVPQTVDTAPANTSTTPGETKIPSESNATTPSDTGILLEKGQPGELSGMVLFAESTVHGCVSRVFLLLLGLWGIAALC</sequence>
<evidence type="ECO:0000313" key="4">
    <source>
        <dbReference type="Proteomes" id="UP000017861"/>
    </source>
</evidence>
<feature type="compositionally biased region" description="Low complexity" evidence="1">
    <location>
        <begin position="168"/>
        <end position="181"/>
    </location>
</feature>
<dbReference type="Proteomes" id="UP000017861">
    <property type="component" value="Unassembled WGS sequence"/>
</dbReference>
<feature type="compositionally biased region" description="Polar residues" evidence="1">
    <location>
        <begin position="115"/>
        <end position="138"/>
    </location>
</feature>
<dbReference type="Pfam" id="PF11052">
    <property type="entry name" value="Tr-sialidase_C"/>
    <property type="match status" value="1"/>
</dbReference>
<feature type="compositionally biased region" description="Basic and acidic residues" evidence="1">
    <location>
        <begin position="102"/>
        <end position="114"/>
    </location>
</feature>
<dbReference type="Pfam" id="PF12429">
    <property type="entry name" value="DUF3676"/>
    <property type="match status" value="1"/>
</dbReference>
<gene>
    <name evidence="3" type="ORF">TCDM_11920</name>
</gene>
<feature type="compositionally biased region" description="Basic and acidic residues" evidence="1">
    <location>
        <begin position="52"/>
        <end position="68"/>
    </location>
</feature>
<feature type="compositionally biased region" description="Polar residues" evidence="1">
    <location>
        <begin position="235"/>
        <end position="247"/>
    </location>
</feature>
<evidence type="ECO:0000259" key="2">
    <source>
        <dbReference type="Pfam" id="PF12429"/>
    </source>
</evidence>
<feature type="compositionally biased region" description="Polar residues" evidence="1">
    <location>
        <begin position="276"/>
        <end position="308"/>
    </location>
</feature>
<dbReference type="OrthoDB" id="10441119at2759"/>
<feature type="region of interest" description="Disordered" evidence="1">
    <location>
        <begin position="26"/>
        <end position="310"/>
    </location>
</feature>
<dbReference type="EMBL" id="AYLP01000449">
    <property type="protein sequence ID" value="ESS60547.1"/>
    <property type="molecule type" value="Genomic_DNA"/>
</dbReference>
<feature type="compositionally biased region" description="Polar residues" evidence="1">
    <location>
        <begin position="31"/>
        <end position="51"/>
    </location>
</feature>
<dbReference type="InterPro" id="IPR021287">
    <property type="entry name" value="Trans-sialidase_CS"/>
</dbReference>
<proteinExistence type="predicted"/>
<dbReference type="AlphaFoldDB" id="V5B3P1"/>